<gene>
    <name evidence="10" type="primary">csm3</name>
    <name evidence="10" type="ORF">SAY89_07455</name>
</gene>
<dbReference type="GO" id="GO:0004519">
    <property type="term" value="F:endonuclease activity"/>
    <property type="evidence" value="ECO:0007669"/>
    <property type="project" value="UniProtKB-KW"/>
</dbReference>
<feature type="domain" description="CRISPR type III-associated protein" evidence="9">
    <location>
        <begin position="24"/>
        <end position="262"/>
    </location>
</feature>
<dbReference type="PANTHER" id="PTHR35579">
    <property type="entry name" value="CRISPR SYSTEM CMS ENDORIBONUCLEASE CSM3"/>
    <property type="match status" value="1"/>
</dbReference>
<evidence type="ECO:0000256" key="4">
    <source>
        <dbReference type="ARBA" id="ARBA00022759"/>
    </source>
</evidence>
<dbReference type="GO" id="GO:0016787">
    <property type="term" value="F:hydrolase activity"/>
    <property type="evidence" value="ECO:0007669"/>
    <property type="project" value="UniProtKB-KW"/>
</dbReference>
<dbReference type="InterPro" id="IPR013412">
    <property type="entry name" value="CRISPR-assoc_RAMP_Csm3"/>
</dbReference>
<protein>
    <recommendedName>
        <fullName evidence="2">CRISPR system Cms endoribonuclease Csm3</fullName>
    </recommendedName>
    <alternativeName>
        <fullName evidence="8">CRISPR type III A-associated RAMP protein Csm3</fullName>
    </alternativeName>
</protein>
<comment type="similarity">
    <text evidence="1">Belongs to the CRISPR-associated Csm3 family.</text>
</comment>
<dbReference type="InterPro" id="IPR052216">
    <property type="entry name" value="CRISPR_Csm3_endoribonuclease"/>
</dbReference>
<keyword evidence="7" id="KW-0051">Antiviral defense</keyword>
<evidence type="ECO:0000256" key="2">
    <source>
        <dbReference type="ARBA" id="ARBA00022150"/>
    </source>
</evidence>
<evidence type="ECO:0000256" key="1">
    <source>
        <dbReference type="ARBA" id="ARBA00006342"/>
    </source>
</evidence>
<evidence type="ECO:0000256" key="3">
    <source>
        <dbReference type="ARBA" id="ARBA00022722"/>
    </source>
</evidence>
<accession>A0AAF0ZH10</accession>
<organism evidence="10">
    <name type="scientific">Cyanobacterium aponinum AL20115</name>
    <dbReference type="NCBI Taxonomy" id="3090662"/>
    <lineage>
        <taxon>Bacteria</taxon>
        <taxon>Bacillati</taxon>
        <taxon>Cyanobacteriota</taxon>
        <taxon>Cyanophyceae</taxon>
        <taxon>Oscillatoriophycideae</taxon>
        <taxon>Chroococcales</taxon>
        <taxon>Geminocystaceae</taxon>
        <taxon>Cyanobacterium</taxon>
    </lineage>
</organism>
<proteinExistence type="inferred from homology"/>
<evidence type="ECO:0000256" key="6">
    <source>
        <dbReference type="ARBA" id="ARBA00022884"/>
    </source>
</evidence>
<sequence>MAQVIDKPQRNLLGKIIIKSDILVKTGLHIGGGAENLDIGGLDKSVIRDPITLQPYLPGSSMKGKFRSLLERMLNKPLNRSGGSGTYRYESDDTEDGYSDVQGNLVKFEGAKHCELSRVFGSTGKDCWIEKTVADSQQLDYKQTKTIEGKEYAKIKGRNYSARLIVRDAHLKADSAQRLQNIDTGLYMTEWKFENGIDRVTSAANPRQVERIPAGSVFEFEMVYTVEDETQVEKDLENIAIALKILEDDALGGHGSRGYGKINFTNFNIKYRTLDFYRQAITKKQDDKFLLDNIDNTDNLLERFQDVKGLLNPKQN</sequence>
<evidence type="ECO:0000256" key="5">
    <source>
        <dbReference type="ARBA" id="ARBA00022801"/>
    </source>
</evidence>
<evidence type="ECO:0000256" key="8">
    <source>
        <dbReference type="ARBA" id="ARBA00033183"/>
    </source>
</evidence>
<dbReference type="EMBL" id="CP138348">
    <property type="protein sequence ID" value="WPF90095.1"/>
    <property type="molecule type" value="Genomic_DNA"/>
</dbReference>
<keyword evidence="4" id="KW-0255">Endonuclease</keyword>
<dbReference type="Pfam" id="PF03787">
    <property type="entry name" value="RAMPs"/>
    <property type="match status" value="1"/>
</dbReference>
<name>A0AAF0ZH10_9CHRO</name>
<dbReference type="AlphaFoldDB" id="A0AAF0ZH10"/>
<dbReference type="PANTHER" id="PTHR35579:SF3">
    <property type="entry name" value="CRISPR SYSTEM CMS ENDORIBONUCLEASE CSM3"/>
    <property type="match status" value="1"/>
</dbReference>
<reference evidence="10" key="1">
    <citation type="submission" date="2023-11" db="EMBL/GenBank/DDBJ databases">
        <title>Genome sequence of Cyanobacterium aponinum BCRC AL20115.</title>
        <authorList>
            <person name="Chang H.-Y."/>
            <person name="Lin K.-M."/>
            <person name="Hsueh H.-T."/>
            <person name="Chu H.-A."/>
            <person name="Kuo C.-H."/>
        </authorList>
    </citation>
    <scope>NUCLEOTIDE SEQUENCE</scope>
    <source>
        <strain evidence="10">AL20115</strain>
    </source>
</reference>
<dbReference type="RefSeq" id="WP_320002178.1">
    <property type="nucleotide sequence ID" value="NZ_CP138348.1"/>
</dbReference>
<keyword evidence="3" id="KW-0540">Nuclease</keyword>
<keyword evidence="6" id="KW-0694">RNA-binding</keyword>
<dbReference type="InterPro" id="IPR005537">
    <property type="entry name" value="RAMP_III_fam"/>
</dbReference>
<dbReference type="NCBIfam" id="TIGR02582">
    <property type="entry name" value="cas7_TM1809"/>
    <property type="match status" value="1"/>
</dbReference>
<dbReference type="GO" id="GO:0003723">
    <property type="term" value="F:RNA binding"/>
    <property type="evidence" value="ECO:0007669"/>
    <property type="project" value="UniProtKB-KW"/>
</dbReference>
<evidence type="ECO:0000313" key="10">
    <source>
        <dbReference type="EMBL" id="WPF90095.1"/>
    </source>
</evidence>
<evidence type="ECO:0000256" key="7">
    <source>
        <dbReference type="ARBA" id="ARBA00023118"/>
    </source>
</evidence>
<keyword evidence="5" id="KW-0378">Hydrolase</keyword>
<dbReference type="GO" id="GO:0051607">
    <property type="term" value="P:defense response to virus"/>
    <property type="evidence" value="ECO:0007669"/>
    <property type="project" value="UniProtKB-KW"/>
</dbReference>
<evidence type="ECO:0000259" key="9">
    <source>
        <dbReference type="Pfam" id="PF03787"/>
    </source>
</evidence>